<dbReference type="AlphaFoldDB" id="A0A482VI82"/>
<evidence type="ECO:0000313" key="2">
    <source>
        <dbReference type="Proteomes" id="UP000292052"/>
    </source>
</evidence>
<accession>A0A482VI82</accession>
<dbReference type="EMBL" id="QDEB01097886">
    <property type="protein sequence ID" value="RZC32354.1"/>
    <property type="molecule type" value="Genomic_DNA"/>
</dbReference>
<sequence length="48" mass="5472">MKNEAQHFHENNVTSFPVANYKQRVTAATGISEENVQNNCKRGEGREH</sequence>
<name>A0A482VI82_ASBVE</name>
<protein>
    <submittedName>
        <fullName evidence="1">Uncharacterized protein</fullName>
    </submittedName>
</protein>
<reference evidence="1 2" key="1">
    <citation type="submission" date="2017-03" db="EMBL/GenBank/DDBJ databases">
        <title>Genome of the blue death feigning beetle - Asbolus verrucosus.</title>
        <authorList>
            <person name="Rider S.D."/>
        </authorList>
    </citation>
    <scope>NUCLEOTIDE SEQUENCE [LARGE SCALE GENOMIC DNA]</scope>
    <source>
        <strain evidence="1">Butters</strain>
        <tissue evidence="1">Head and leg muscle</tissue>
    </source>
</reference>
<dbReference type="OrthoDB" id="6769171at2759"/>
<organism evidence="1 2">
    <name type="scientific">Asbolus verrucosus</name>
    <name type="common">Desert ironclad beetle</name>
    <dbReference type="NCBI Taxonomy" id="1661398"/>
    <lineage>
        <taxon>Eukaryota</taxon>
        <taxon>Metazoa</taxon>
        <taxon>Ecdysozoa</taxon>
        <taxon>Arthropoda</taxon>
        <taxon>Hexapoda</taxon>
        <taxon>Insecta</taxon>
        <taxon>Pterygota</taxon>
        <taxon>Neoptera</taxon>
        <taxon>Endopterygota</taxon>
        <taxon>Coleoptera</taxon>
        <taxon>Polyphaga</taxon>
        <taxon>Cucujiformia</taxon>
        <taxon>Tenebrionidae</taxon>
        <taxon>Pimeliinae</taxon>
        <taxon>Asbolus</taxon>
    </lineage>
</organism>
<evidence type="ECO:0000313" key="1">
    <source>
        <dbReference type="EMBL" id="RZC32354.1"/>
    </source>
</evidence>
<proteinExistence type="predicted"/>
<dbReference type="Proteomes" id="UP000292052">
    <property type="component" value="Unassembled WGS sequence"/>
</dbReference>
<gene>
    <name evidence="1" type="ORF">BDFB_013130</name>
</gene>
<keyword evidence="2" id="KW-1185">Reference proteome</keyword>
<comment type="caution">
    <text evidence="1">The sequence shown here is derived from an EMBL/GenBank/DDBJ whole genome shotgun (WGS) entry which is preliminary data.</text>
</comment>